<organism evidence="1 2">
    <name type="scientific">Tetranychus urticae</name>
    <name type="common">Two-spotted spider mite</name>
    <dbReference type="NCBI Taxonomy" id="32264"/>
    <lineage>
        <taxon>Eukaryota</taxon>
        <taxon>Metazoa</taxon>
        <taxon>Ecdysozoa</taxon>
        <taxon>Arthropoda</taxon>
        <taxon>Chelicerata</taxon>
        <taxon>Arachnida</taxon>
        <taxon>Acari</taxon>
        <taxon>Acariformes</taxon>
        <taxon>Trombidiformes</taxon>
        <taxon>Prostigmata</taxon>
        <taxon>Eleutherengona</taxon>
        <taxon>Raphignathae</taxon>
        <taxon>Tetranychoidea</taxon>
        <taxon>Tetranychidae</taxon>
        <taxon>Tetranychus</taxon>
    </lineage>
</organism>
<dbReference type="AlphaFoldDB" id="T1JQ01"/>
<proteinExistence type="predicted"/>
<evidence type="ECO:0000313" key="1">
    <source>
        <dbReference type="EnsemblMetazoa" id="tetur01g01420.1"/>
    </source>
</evidence>
<reference evidence="2" key="1">
    <citation type="submission" date="2011-08" db="EMBL/GenBank/DDBJ databases">
        <authorList>
            <person name="Rombauts S."/>
        </authorList>
    </citation>
    <scope>NUCLEOTIDE SEQUENCE</scope>
    <source>
        <strain evidence="2">London</strain>
    </source>
</reference>
<evidence type="ECO:0000313" key="2">
    <source>
        <dbReference type="Proteomes" id="UP000015104"/>
    </source>
</evidence>
<sequence length="34" mass="3877">MPKLHFEKAVAEINHWIHSSILSSKIMIRAMTVG</sequence>
<dbReference type="EnsemblMetazoa" id="tetur01g01420.1">
    <property type="protein sequence ID" value="tetur01g01420.1"/>
    <property type="gene ID" value="tetur01g01420"/>
</dbReference>
<protein>
    <submittedName>
        <fullName evidence="1">Uncharacterized protein</fullName>
    </submittedName>
</protein>
<dbReference type="Proteomes" id="UP000015104">
    <property type="component" value="Unassembled WGS sequence"/>
</dbReference>
<dbReference type="EMBL" id="CAEY01000436">
    <property type="status" value="NOT_ANNOTATED_CDS"/>
    <property type="molecule type" value="Genomic_DNA"/>
</dbReference>
<name>T1JQ01_TETUR</name>
<keyword evidence="2" id="KW-1185">Reference proteome</keyword>
<reference evidence="1" key="2">
    <citation type="submission" date="2015-06" db="UniProtKB">
        <authorList>
            <consortium name="EnsemblMetazoa"/>
        </authorList>
    </citation>
    <scope>IDENTIFICATION</scope>
</reference>
<accession>T1JQ01</accession>
<dbReference type="HOGENOM" id="CLU_3377626_0_0_1"/>